<gene>
    <name evidence="2" type="ORF">METZ01_LOCUS203607</name>
</gene>
<dbReference type="EMBL" id="UINC01044809">
    <property type="protein sequence ID" value="SVB50753.1"/>
    <property type="molecule type" value="Genomic_DNA"/>
</dbReference>
<accession>A0A382ELH7</accession>
<name>A0A382ELH7_9ZZZZ</name>
<dbReference type="SUPFAM" id="SSF56935">
    <property type="entry name" value="Porins"/>
    <property type="match status" value="1"/>
</dbReference>
<dbReference type="SUPFAM" id="SSF49464">
    <property type="entry name" value="Carboxypeptidase regulatory domain-like"/>
    <property type="match status" value="1"/>
</dbReference>
<feature type="domain" description="TonB-dependent receptor plug" evidence="1">
    <location>
        <begin position="161"/>
        <end position="233"/>
    </location>
</feature>
<dbReference type="InterPro" id="IPR012910">
    <property type="entry name" value="Plug_dom"/>
</dbReference>
<dbReference type="Pfam" id="PF07715">
    <property type="entry name" value="Plug"/>
    <property type="match status" value="1"/>
</dbReference>
<evidence type="ECO:0000259" key="1">
    <source>
        <dbReference type="Pfam" id="PF07715"/>
    </source>
</evidence>
<proteinExistence type="predicted"/>
<dbReference type="Gene3D" id="2.60.40.1120">
    <property type="entry name" value="Carboxypeptidase-like, regulatory domain"/>
    <property type="match status" value="1"/>
</dbReference>
<dbReference type="InterPro" id="IPR008969">
    <property type="entry name" value="CarboxyPept-like_regulatory"/>
</dbReference>
<sequence>VRTSTTVATFVLSMLGAFSLTYTPVSAQDGTIQGQVRDDEGAAVSGVRIVVLSGSNPVAGAYTDRLGSYRISSVPTGTYTLNVSGLGYVEHNENLLLGPGETIQAYIRLERGPIELEGIFVETEASRERTRFEQAGGVTVRELNLPQLRSIPGVAEADPVRAIEVLPGVVSTSDFSASFHVRGGSQDQNLILLDGVPVFSPFHLGGLFSVFNADMLDRVELQSGGFAAQHGGRVSSVLEIESDAGEGPFSVDAGISLLATRVAAGGRLPNSIASALGHSSIRYRVSARRSYFDVLMKPAFDFPYHMQDLQSFIEGWTRSGDRLTLTAYTGRDVLDLTQLDDQDFPLKIDWDWGNDVAGFRRTHPR</sequence>
<feature type="non-terminal residue" evidence="2">
    <location>
        <position position="1"/>
    </location>
</feature>
<dbReference type="AlphaFoldDB" id="A0A382ELH7"/>
<feature type="non-terminal residue" evidence="2">
    <location>
        <position position="365"/>
    </location>
</feature>
<protein>
    <recommendedName>
        <fullName evidence="1">TonB-dependent receptor plug domain-containing protein</fullName>
    </recommendedName>
</protein>
<dbReference type="Gene3D" id="2.170.130.10">
    <property type="entry name" value="TonB-dependent receptor, plug domain"/>
    <property type="match status" value="1"/>
</dbReference>
<evidence type="ECO:0000313" key="2">
    <source>
        <dbReference type="EMBL" id="SVB50753.1"/>
    </source>
</evidence>
<reference evidence="2" key="1">
    <citation type="submission" date="2018-05" db="EMBL/GenBank/DDBJ databases">
        <authorList>
            <person name="Lanie J.A."/>
            <person name="Ng W.-L."/>
            <person name="Kazmierczak K.M."/>
            <person name="Andrzejewski T.M."/>
            <person name="Davidsen T.M."/>
            <person name="Wayne K.J."/>
            <person name="Tettelin H."/>
            <person name="Glass J.I."/>
            <person name="Rusch D."/>
            <person name="Podicherti R."/>
            <person name="Tsui H.-C.T."/>
            <person name="Winkler M.E."/>
        </authorList>
    </citation>
    <scope>NUCLEOTIDE SEQUENCE</scope>
</reference>
<dbReference type="Pfam" id="PF13620">
    <property type="entry name" value="CarboxypepD_reg"/>
    <property type="match status" value="1"/>
</dbReference>
<organism evidence="2">
    <name type="scientific">marine metagenome</name>
    <dbReference type="NCBI Taxonomy" id="408172"/>
    <lineage>
        <taxon>unclassified sequences</taxon>
        <taxon>metagenomes</taxon>
        <taxon>ecological metagenomes</taxon>
    </lineage>
</organism>
<dbReference type="InterPro" id="IPR037066">
    <property type="entry name" value="Plug_dom_sf"/>
</dbReference>